<gene>
    <name evidence="2" type="ORF">M440DRAFT_1327143</name>
</gene>
<evidence type="ECO:0000313" key="3">
    <source>
        <dbReference type="Proteomes" id="UP000240760"/>
    </source>
</evidence>
<proteinExistence type="predicted"/>
<dbReference type="STRING" id="983965.A0A2T4CBJ4"/>
<dbReference type="GO" id="GO:0003676">
    <property type="term" value="F:nucleic acid binding"/>
    <property type="evidence" value="ECO:0007669"/>
    <property type="project" value="InterPro"/>
</dbReference>
<dbReference type="OrthoDB" id="3508416at2759"/>
<evidence type="ECO:0000313" key="2">
    <source>
        <dbReference type="EMBL" id="PTB78941.1"/>
    </source>
</evidence>
<dbReference type="EMBL" id="KZ679128">
    <property type="protein sequence ID" value="PTB78941.1"/>
    <property type="molecule type" value="Genomic_DNA"/>
</dbReference>
<sequence>MGTPSFHERNPSLASYHLLSSPESLNSATTADTPDDSLVDCPEVIAASAFAARASTASLSNFTHLPLSPYPSATMSDSPTSASSGKDKGKAMQVPDADVPRYVGHYAIGNRHHEIWGPDSSLRGNGKAASVDETAIHLGWPTADASMNQDSEPQSFENPVPRLSYTAAKSKLPVFVEGQQKAEQMFAHQAGIQTQMDVADLGQLHCQFSNMSIQQQPATSSGNASFNGTDGHHPYLEHISQAADNGDNVQPLGIDIIRLSPPTSHPTAADPPDAYLHAHGDLYAQKIARVNALRQAAAQTQPVGPPIYHQRHPTPTTPITAHHLYHAMPLHSSLPAPPWDFHPGGPRQSRHQHQPPQGFMPMHAVMQQTPAAAFTSSASPLDGSSSSRFSSRYRGMHADTNASAEHLAAEENCALWLTNLPPAVTVHELLAAIRNVGRVWCTYINYPDFAVHQTAAAKVVFFTPEAAQQLLAISWTRGLFVSDHRVKVSHNRIKYGSHAVQGTKVSRCLIITGNADFVNPEELFKYFKGLFIFQLDEIIPLIRAGNRAVVEFRFGSYRCQAQMGKMALEKNRQDGVEKVEFGDDPCEVGDTMSSYGIAAERIQGRGL</sequence>
<reference evidence="2 3" key="1">
    <citation type="submission" date="2016-07" db="EMBL/GenBank/DDBJ databases">
        <title>Multiple horizontal gene transfer events from other fungi enriched the ability of initially mycotrophic Trichoderma (Ascomycota) to feed on dead plant biomass.</title>
        <authorList>
            <consortium name="DOE Joint Genome Institute"/>
            <person name="Aerts A."/>
            <person name="Atanasova L."/>
            <person name="Chenthamara K."/>
            <person name="Zhang J."/>
            <person name="Grujic M."/>
            <person name="Henrissat B."/>
            <person name="Kuo A."/>
            <person name="Salamov A."/>
            <person name="Lipzen A."/>
            <person name="Labutti K."/>
            <person name="Barry K."/>
            <person name="Miao Y."/>
            <person name="Rahimi M.J."/>
            <person name="Shen Q."/>
            <person name="Grigoriev I.V."/>
            <person name="Kubicek C.P."/>
            <person name="Druzhinina I.S."/>
        </authorList>
    </citation>
    <scope>NUCLEOTIDE SEQUENCE [LARGE SCALE GENOMIC DNA]</scope>
    <source>
        <strain evidence="2 3">ATCC 18648</strain>
    </source>
</reference>
<dbReference type="Proteomes" id="UP000240760">
    <property type="component" value="Unassembled WGS sequence"/>
</dbReference>
<name>A0A2T4CBJ4_TRILO</name>
<evidence type="ECO:0000256" key="1">
    <source>
        <dbReference type="SAM" id="MobiDB-lite"/>
    </source>
</evidence>
<feature type="region of interest" description="Disordered" evidence="1">
    <location>
        <begin position="69"/>
        <end position="93"/>
    </location>
</feature>
<dbReference type="AlphaFoldDB" id="A0A2T4CBJ4"/>
<dbReference type="SUPFAM" id="SSF54928">
    <property type="entry name" value="RNA-binding domain, RBD"/>
    <property type="match status" value="1"/>
</dbReference>
<organism evidence="2 3">
    <name type="scientific">Trichoderma longibrachiatum ATCC 18648</name>
    <dbReference type="NCBI Taxonomy" id="983965"/>
    <lineage>
        <taxon>Eukaryota</taxon>
        <taxon>Fungi</taxon>
        <taxon>Dikarya</taxon>
        <taxon>Ascomycota</taxon>
        <taxon>Pezizomycotina</taxon>
        <taxon>Sordariomycetes</taxon>
        <taxon>Hypocreomycetidae</taxon>
        <taxon>Hypocreales</taxon>
        <taxon>Hypocreaceae</taxon>
        <taxon>Trichoderma</taxon>
    </lineage>
</organism>
<keyword evidence="3" id="KW-1185">Reference proteome</keyword>
<dbReference type="InterPro" id="IPR035979">
    <property type="entry name" value="RBD_domain_sf"/>
</dbReference>
<feature type="compositionally biased region" description="Polar residues" evidence="1">
    <location>
        <begin position="71"/>
        <end position="84"/>
    </location>
</feature>
<accession>A0A2T4CBJ4</accession>
<evidence type="ECO:0008006" key="4">
    <source>
        <dbReference type="Google" id="ProtNLM"/>
    </source>
</evidence>
<protein>
    <recommendedName>
        <fullName evidence="4">RRM domain-containing protein</fullName>
    </recommendedName>
</protein>